<dbReference type="AlphaFoldDB" id="A0A382E3M0"/>
<proteinExistence type="predicted"/>
<name>A0A382E3M0_9ZZZZ</name>
<sequence length="198" mass="22701">MFDFIYEVNGKNEKGDSGEIMVEIITGALIGYRIVKDAKFVMSIAKYVKNYQGYDTKDNKEDDRAVRNWIMESTNGLRTHTVNLMETGYRNDDDNLEREAKIMMDNLDLFKNEVNLASTKEAKSVWTKVSDEDFDNLVEFDLKVVEEIGKVEKIMAELEIEVTSDGENKTKLLGEVKSGITVARNHFIERMQFVGGFK</sequence>
<gene>
    <name evidence="1" type="ORF">METZ01_LOCUS197836</name>
</gene>
<dbReference type="EMBL" id="UINC01042395">
    <property type="protein sequence ID" value="SVB44982.1"/>
    <property type="molecule type" value="Genomic_DNA"/>
</dbReference>
<reference evidence="1" key="1">
    <citation type="submission" date="2018-05" db="EMBL/GenBank/DDBJ databases">
        <authorList>
            <person name="Lanie J.A."/>
            <person name="Ng W.-L."/>
            <person name="Kazmierczak K.M."/>
            <person name="Andrzejewski T.M."/>
            <person name="Davidsen T.M."/>
            <person name="Wayne K.J."/>
            <person name="Tettelin H."/>
            <person name="Glass J.I."/>
            <person name="Rusch D."/>
            <person name="Podicherti R."/>
            <person name="Tsui H.-C.T."/>
            <person name="Winkler M.E."/>
        </authorList>
    </citation>
    <scope>NUCLEOTIDE SEQUENCE</scope>
</reference>
<evidence type="ECO:0000313" key="1">
    <source>
        <dbReference type="EMBL" id="SVB44982.1"/>
    </source>
</evidence>
<protein>
    <submittedName>
        <fullName evidence="1">Uncharacterized protein</fullName>
    </submittedName>
</protein>
<organism evidence="1">
    <name type="scientific">marine metagenome</name>
    <dbReference type="NCBI Taxonomy" id="408172"/>
    <lineage>
        <taxon>unclassified sequences</taxon>
        <taxon>metagenomes</taxon>
        <taxon>ecological metagenomes</taxon>
    </lineage>
</organism>
<accession>A0A382E3M0</accession>